<dbReference type="AlphaFoldDB" id="A0A6P1Y230"/>
<dbReference type="CDD" id="cd00077">
    <property type="entry name" value="HDc"/>
    <property type="match status" value="1"/>
</dbReference>
<dbReference type="PANTHER" id="PTHR45228:SF8">
    <property type="entry name" value="TWO-COMPONENT RESPONSE REGULATOR-RELATED"/>
    <property type="match status" value="1"/>
</dbReference>
<reference evidence="2 3" key="1">
    <citation type="submission" date="2020-01" db="EMBL/GenBank/DDBJ databases">
        <title>Complete genome sequence of a human oral phylogroup 1 Treponema sp. strain ATCC 700766, originally isolated from periodontitis dental plaque.</title>
        <authorList>
            <person name="Chan Y."/>
            <person name="Huo Y.-B."/>
            <person name="Yu X.-L."/>
            <person name="Zeng H."/>
            <person name="Leung W.-K."/>
            <person name="Watt R.M."/>
        </authorList>
    </citation>
    <scope>NUCLEOTIDE SEQUENCE [LARGE SCALE GENOMIC DNA]</scope>
    <source>
        <strain evidence="2 3">OMZ 804</strain>
    </source>
</reference>
<evidence type="ECO:0000259" key="1">
    <source>
        <dbReference type="PROSITE" id="PS51832"/>
    </source>
</evidence>
<gene>
    <name evidence="2" type="ORF">GWP43_10945</name>
</gene>
<dbReference type="KEGG" id="trz:GWP43_10945"/>
<protein>
    <submittedName>
        <fullName evidence="2">HD-GYP domain-containing protein</fullName>
    </submittedName>
</protein>
<organism evidence="2 3">
    <name type="scientific">Treponema vincentii</name>
    <dbReference type="NCBI Taxonomy" id="69710"/>
    <lineage>
        <taxon>Bacteria</taxon>
        <taxon>Pseudomonadati</taxon>
        <taxon>Spirochaetota</taxon>
        <taxon>Spirochaetia</taxon>
        <taxon>Spirochaetales</taxon>
        <taxon>Treponemataceae</taxon>
        <taxon>Treponema</taxon>
    </lineage>
</organism>
<dbReference type="InterPro" id="IPR052020">
    <property type="entry name" value="Cyclic_di-GMP/3'3'-cGAMP_PDE"/>
</dbReference>
<evidence type="ECO:0000313" key="2">
    <source>
        <dbReference type="EMBL" id="QHX43878.1"/>
    </source>
</evidence>
<dbReference type="EMBL" id="CP048020">
    <property type="protein sequence ID" value="QHX43878.1"/>
    <property type="molecule type" value="Genomic_DNA"/>
</dbReference>
<dbReference type="SMART" id="SM00471">
    <property type="entry name" value="HDc"/>
    <property type="match status" value="1"/>
</dbReference>
<evidence type="ECO:0000313" key="3">
    <source>
        <dbReference type="Proteomes" id="UP000464374"/>
    </source>
</evidence>
<dbReference type="PROSITE" id="PS51832">
    <property type="entry name" value="HD_GYP"/>
    <property type="match status" value="1"/>
</dbReference>
<name>A0A6P1Y230_9SPIR</name>
<feature type="domain" description="HD-GYP" evidence="1">
    <location>
        <begin position="152"/>
        <end position="353"/>
    </location>
</feature>
<dbReference type="SUPFAM" id="SSF109604">
    <property type="entry name" value="HD-domain/PDEase-like"/>
    <property type="match status" value="1"/>
</dbReference>
<dbReference type="PANTHER" id="PTHR45228">
    <property type="entry name" value="CYCLIC DI-GMP PHOSPHODIESTERASE TM_0186-RELATED"/>
    <property type="match status" value="1"/>
</dbReference>
<dbReference type="Pfam" id="PF13487">
    <property type="entry name" value="HD_5"/>
    <property type="match status" value="1"/>
</dbReference>
<dbReference type="Gene3D" id="1.10.3210.10">
    <property type="entry name" value="Hypothetical protein af1432"/>
    <property type="match status" value="1"/>
</dbReference>
<dbReference type="Proteomes" id="UP000464374">
    <property type="component" value="Chromosome"/>
</dbReference>
<dbReference type="InterPro" id="IPR003607">
    <property type="entry name" value="HD/PDEase_dom"/>
</dbReference>
<dbReference type="InterPro" id="IPR037522">
    <property type="entry name" value="HD_GYP_dom"/>
</dbReference>
<proteinExistence type="predicted"/>
<accession>A0A6P1Y230</accession>
<sequence>MRRRTNLWKKSISSGRKQQITGEMSAAEQEAYFNELAELTKVGSIPTMIVDSNLVIRHMTESVYKLFAGYYTLEKKPFFNVFGRVFTQTEIKDFFESIRSREKGWSWIGNMVHKSHTLKTLYTRVRFHPLFDKENRYLLGYWVIIEDTTAQQIEMYKMMLNGLLQASMLKDNDTGNHAQRLNFYCQEFADYLFGLNRYPQITQDFVDNISFLAAIHDVGKIGTPDYILQKQSKLTGLEWEVMKEHTINGALIMSSYPIAMAKEIALSHHERWDGSGYPFKLEGEMIPLSARIVAIADVYDALRMKRSYKNELSHDEAVQYIFENAGKHFDPLLVTHFKKIHHAFDRIWQTLKDEEEEHSPDSVPRAVV</sequence>